<evidence type="ECO:0000313" key="8">
    <source>
        <dbReference type="EMBL" id="KAK0051184.1"/>
    </source>
</evidence>
<reference evidence="8" key="2">
    <citation type="submission" date="2023-04" db="EMBL/GenBank/DDBJ databases">
        <authorList>
            <person name="Bu L."/>
            <person name="Lu L."/>
            <person name="Laidemitt M.R."/>
            <person name="Zhang S.M."/>
            <person name="Mutuku M."/>
            <person name="Mkoji G."/>
            <person name="Steinauer M."/>
            <person name="Loker E.S."/>
        </authorList>
    </citation>
    <scope>NUCLEOTIDE SEQUENCE</scope>
    <source>
        <strain evidence="8">KasaAsao</strain>
        <tissue evidence="8">Whole Snail</tissue>
    </source>
</reference>
<evidence type="ECO:0000313" key="9">
    <source>
        <dbReference type="Proteomes" id="UP001233172"/>
    </source>
</evidence>
<dbReference type="PANTHER" id="PTHR45904:SF2">
    <property type="entry name" value="TRNA (URACIL-5-)-METHYLTRANSFERASE HOMOLOG A"/>
    <property type="match status" value="1"/>
</dbReference>
<dbReference type="GO" id="GO:0032259">
    <property type="term" value="P:methylation"/>
    <property type="evidence" value="ECO:0007669"/>
    <property type="project" value="UniProtKB-KW"/>
</dbReference>
<name>A0AAD8F5V3_BIOPF</name>
<comment type="caution">
    <text evidence="6">Lacks conserved residue(s) required for the propagation of feature annotation.</text>
</comment>
<dbReference type="AlphaFoldDB" id="A0AAD8F5V3"/>
<gene>
    <name evidence="8" type="ORF">Bpfe_019302</name>
</gene>
<evidence type="ECO:0000256" key="5">
    <source>
        <dbReference type="ARBA" id="ARBA00047278"/>
    </source>
</evidence>
<dbReference type="Pfam" id="PF13847">
    <property type="entry name" value="Methyltransf_31"/>
    <property type="match status" value="1"/>
</dbReference>
<keyword evidence="1 6" id="KW-0489">Methyltransferase</keyword>
<comment type="catalytic activity">
    <reaction evidence="5">
        <text>uridine(54) in tRNA + S-adenosyl-L-methionine = 5-methyluridine(54) in tRNA + S-adenosyl-L-homocysteine + H(+)</text>
        <dbReference type="Rhea" id="RHEA:42712"/>
        <dbReference type="Rhea" id="RHEA-COMP:10167"/>
        <dbReference type="Rhea" id="RHEA-COMP:10193"/>
        <dbReference type="ChEBI" id="CHEBI:15378"/>
        <dbReference type="ChEBI" id="CHEBI:57856"/>
        <dbReference type="ChEBI" id="CHEBI:59789"/>
        <dbReference type="ChEBI" id="CHEBI:65315"/>
        <dbReference type="ChEBI" id="CHEBI:74447"/>
        <dbReference type="EC" id="2.1.1.35"/>
    </reaction>
    <physiologicalReaction direction="left-to-right" evidence="5">
        <dbReference type="Rhea" id="RHEA:42713"/>
    </physiologicalReaction>
</comment>
<dbReference type="PROSITE" id="PS51687">
    <property type="entry name" value="SAM_MT_RNA_M5U"/>
    <property type="match status" value="1"/>
</dbReference>
<dbReference type="EC" id="2.1.1.35" evidence="4"/>
<reference evidence="8" key="1">
    <citation type="journal article" date="2023" name="PLoS Negl. Trop. Dis.">
        <title>A genome sequence for Biomphalaria pfeifferi, the major vector snail for the human-infecting parasite Schistosoma mansoni.</title>
        <authorList>
            <person name="Bu L."/>
            <person name="Lu L."/>
            <person name="Laidemitt M.R."/>
            <person name="Zhang S.M."/>
            <person name="Mutuku M."/>
            <person name="Mkoji G."/>
            <person name="Steinauer M."/>
            <person name="Loker E.S."/>
        </authorList>
    </citation>
    <scope>NUCLEOTIDE SEQUENCE</scope>
    <source>
        <strain evidence="8">KasaAsao</strain>
    </source>
</reference>
<keyword evidence="3 6" id="KW-0949">S-adenosyl-L-methionine</keyword>
<feature type="binding site" evidence="6">
    <location>
        <position position="168"/>
    </location>
    <ligand>
        <name>S-adenosyl-L-methionine</name>
        <dbReference type="ChEBI" id="CHEBI:59789"/>
    </ligand>
</feature>
<keyword evidence="2 6" id="KW-0808">Transferase</keyword>
<protein>
    <recommendedName>
        <fullName evidence="4">tRNA (uracil(54)-C(5))-methyltransferase</fullName>
        <ecNumber evidence="4">2.1.1.35</ecNumber>
    </recommendedName>
</protein>
<dbReference type="GO" id="GO:0006396">
    <property type="term" value="P:RNA processing"/>
    <property type="evidence" value="ECO:0007669"/>
    <property type="project" value="InterPro"/>
</dbReference>
<dbReference type="Gene3D" id="3.40.50.150">
    <property type="entry name" value="Vaccinia Virus protein VP39"/>
    <property type="match status" value="1"/>
</dbReference>
<dbReference type="GO" id="GO:0030697">
    <property type="term" value="F:tRNA (uracil(54)-C5)-methyltransferase activity, S-adenosyl methionine-dependent"/>
    <property type="evidence" value="ECO:0007669"/>
    <property type="project" value="UniProtKB-EC"/>
</dbReference>
<evidence type="ECO:0000259" key="7">
    <source>
        <dbReference type="Pfam" id="PF13847"/>
    </source>
</evidence>
<sequence>MVGLRYGLYKNGCTSIGDCTNLGIAMPAAIPVAKSFTEFIRKSKREPHVQHSGTGHWHTLTVRTYLTVNVLAMVDPQPRLLDEEEIEADQYSLKESYTQGEGQDASITSLYFRVLGGKVNTPATEKLYELIAEWANVSPSTTVLDICCGTGTIGLSLANKVMSVIGIEMSYPAIQDAKANARINGITNAVFHCAKVEDIINKTVNSLSSPQYQDAVALVDPPRAGLHQMFKKM</sequence>
<keyword evidence="9" id="KW-1185">Reference proteome</keyword>
<dbReference type="CDD" id="cd02440">
    <property type="entry name" value="AdoMet_MTases"/>
    <property type="match status" value="1"/>
</dbReference>
<dbReference type="Proteomes" id="UP001233172">
    <property type="component" value="Unassembled WGS sequence"/>
</dbReference>
<evidence type="ECO:0000256" key="6">
    <source>
        <dbReference type="PROSITE-ProRule" id="PRU01024"/>
    </source>
</evidence>
<evidence type="ECO:0000256" key="4">
    <source>
        <dbReference type="ARBA" id="ARBA00033763"/>
    </source>
</evidence>
<feature type="domain" description="Methyltransferase" evidence="7">
    <location>
        <begin position="139"/>
        <end position="200"/>
    </location>
</feature>
<dbReference type="PANTHER" id="PTHR45904">
    <property type="entry name" value="TRNA (URACIL-5-)-METHYLTRANSFERASE"/>
    <property type="match status" value="1"/>
</dbReference>
<dbReference type="InterPro" id="IPR010280">
    <property type="entry name" value="U5_MeTrfase_fam"/>
</dbReference>
<proteinExistence type="inferred from homology"/>
<comment type="similarity">
    <text evidence="6">Belongs to the class I-like SAM-binding methyltransferase superfamily. RNA M5U methyltransferase family.</text>
</comment>
<comment type="caution">
    <text evidence="8">The sequence shown here is derived from an EMBL/GenBank/DDBJ whole genome shotgun (WGS) entry which is preliminary data.</text>
</comment>
<evidence type="ECO:0000256" key="1">
    <source>
        <dbReference type="ARBA" id="ARBA00022603"/>
    </source>
</evidence>
<evidence type="ECO:0000256" key="2">
    <source>
        <dbReference type="ARBA" id="ARBA00022679"/>
    </source>
</evidence>
<accession>A0AAD8F5V3</accession>
<dbReference type="InterPro" id="IPR045850">
    <property type="entry name" value="TRM2_met"/>
</dbReference>
<feature type="binding site" evidence="6">
    <location>
        <position position="220"/>
    </location>
    <ligand>
        <name>S-adenosyl-L-methionine</name>
        <dbReference type="ChEBI" id="CHEBI:59789"/>
    </ligand>
</feature>
<organism evidence="8 9">
    <name type="scientific">Biomphalaria pfeifferi</name>
    <name type="common">Bloodfluke planorb</name>
    <name type="synonym">Freshwater snail</name>
    <dbReference type="NCBI Taxonomy" id="112525"/>
    <lineage>
        <taxon>Eukaryota</taxon>
        <taxon>Metazoa</taxon>
        <taxon>Spiralia</taxon>
        <taxon>Lophotrochozoa</taxon>
        <taxon>Mollusca</taxon>
        <taxon>Gastropoda</taxon>
        <taxon>Heterobranchia</taxon>
        <taxon>Euthyneura</taxon>
        <taxon>Panpulmonata</taxon>
        <taxon>Hygrophila</taxon>
        <taxon>Lymnaeoidea</taxon>
        <taxon>Planorbidae</taxon>
        <taxon>Biomphalaria</taxon>
    </lineage>
</organism>
<dbReference type="EMBL" id="JASAOG010000106">
    <property type="protein sequence ID" value="KAK0051184.1"/>
    <property type="molecule type" value="Genomic_DNA"/>
</dbReference>
<dbReference type="InterPro" id="IPR029063">
    <property type="entry name" value="SAM-dependent_MTases_sf"/>
</dbReference>
<dbReference type="SUPFAM" id="SSF53335">
    <property type="entry name" value="S-adenosyl-L-methionine-dependent methyltransferases"/>
    <property type="match status" value="1"/>
</dbReference>
<dbReference type="InterPro" id="IPR025714">
    <property type="entry name" value="Methyltranfer_dom"/>
</dbReference>
<evidence type="ECO:0000256" key="3">
    <source>
        <dbReference type="ARBA" id="ARBA00022691"/>
    </source>
</evidence>
<dbReference type="GO" id="GO:0003723">
    <property type="term" value="F:RNA binding"/>
    <property type="evidence" value="ECO:0007669"/>
    <property type="project" value="TreeGrafter"/>
</dbReference>